<keyword evidence="1" id="KW-0175">Coiled coil</keyword>
<feature type="compositionally biased region" description="Basic and acidic residues" evidence="2">
    <location>
        <begin position="58"/>
        <end position="87"/>
    </location>
</feature>
<evidence type="ECO:0000256" key="1">
    <source>
        <dbReference type="SAM" id="Coils"/>
    </source>
</evidence>
<sequence length="746" mass="85214">MSSRPPDDPFARRPSRDSNHHQRRDSGSRDYHREDRYSSRPSSSHAGTLPDKPPNSYDSHRRDRDRDRERDRDRQERPRDRERDRGLPDAPARGPTVNTQTASAGDRSRPDHGPNTPATASSPTTNSRNPADVELMRFLRALCDSLISYTTHKYDLTQSEKALERRQAEYNKCTTKMADFPSVPELQKKFLDRDTKRRIEHQNLVRADEDCIKRARDGLASCLLQLVKSGHLPATLLPQASTSSKEYDDKIAQLEDALSSQKSTTQAQIDALQEVTDGFKAKRLLDQQDIESRFKELEGRFGRQEREYENKLAKQKEDFAKQLQTELAKQRQDFEQKLAKQNRESPKHNTKLEEQINSMQADMRKFKEAQEHELKTQLAKQQKKYEKQLEQQLEKQRATTQDASKQSSATELASLRQELSDLRTHLGTREQELDQVRTQVAQFQAREQEFSQMRAEVAQFQQKLEKQEEKLENLDLPMLDEACEIASFGFPQLRDRLPGLETRIADLETKTPLDVLGLTQQVADLGKKETNVSGFTQQVATLEAKMAQVSAAQKDSKRKMEEFQLKFADTFGKLVDNERIRINKLASEVKSLKSGSAAGTPTPQAGASTTNLEPLRAEFKQAKAEQQATLEELQKQLTAQDFAINNLNQRFNNITTKHVADIVIQHLIPETEKWKQDIEHIDERLESLVKDHDALKLNVSLLEVKTAGLTIEPNAQTGLKRRRTELENGHTERPVSSNGQQINAAS</sequence>
<evidence type="ECO:0000313" key="4">
    <source>
        <dbReference type="Proteomes" id="UP001281003"/>
    </source>
</evidence>
<feature type="region of interest" description="Disordered" evidence="2">
    <location>
        <begin position="715"/>
        <end position="746"/>
    </location>
</feature>
<reference evidence="3" key="2">
    <citation type="submission" date="2023-07" db="EMBL/GenBank/DDBJ databases">
        <authorList>
            <consortium name="Lawrence Berkeley National Laboratory"/>
            <person name="Haridas S."/>
            <person name="Hensen N."/>
            <person name="Bonometti L."/>
            <person name="Westerberg I."/>
            <person name="Brannstrom I.O."/>
            <person name="Guillou S."/>
            <person name="Cros-Aarteil S."/>
            <person name="Calhoun S."/>
            <person name="Kuo A."/>
            <person name="Mondo S."/>
            <person name="Pangilinan J."/>
            <person name="Riley R."/>
            <person name="LaButti K."/>
            <person name="Andreopoulos B."/>
            <person name="Lipzen A."/>
            <person name="Chen C."/>
            <person name="Yanf M."/>
            <person name="Daum C."/>
            <person name="Ng V."/>
            <person name="Clum A."/>
            <person name="Steindorff A."/>
            <person name="Ohm R."/>
            <person name="Martin F."/>
            <person name="Silar P."/>
            <person name="Natvig D."/>
            <person name="Lalanne C."/>
            <person name="Gautier V."/>
            <person name="Ament-velasquez S.L."/>
            <person name="Kruys A."/>
            <person name="Hutchinson M.I."/>
            <person name="Powell A.J."/>
            <person name="Barry K."/>
            <person name="Miller A.N."/>
            <person name="Grigoriev I.V."/>
            <person name="Debuchy R."/>
            <person name="Gladieux P."/>
            <person name="Thoren M.H."/>
            <person name="Johannesson H."/>
        </authorList>
    </citation>
    <scope>NUCLEOTIDE SEQUENCE</scope>
    <source>
        <strain evidence="3">FGSC 1904</strain>
    </source>
</reference>
<organism evidence="3 4">
    <name type="scientific">Sordaria brevicollis</name>
    <dbReference type="NCBI Taxonomy" id="83679"/>
    <lineage>
        <taxon>Eukaryota</taxon>
        <taxon>Fungi</taxon>
        <taxon>Dikarya</taxon>
        <taxon>Ascomycota</taxon>
        <taxon>Pezizomycotina</taxon>
        <taxon>Sordariomycetes</taxon>
        <taxon>Sordariomycetidae</taxon>
        <taxon>Sordariales</taxon>
        <taxon>Sordariaceae</taxon>
        <taxon>Sordaria</taxon>
    </lineage>
</organism>
<dbReference type="EMBL" id="JAUTDP010000011">
    <property type="protein sequence ID" value="KAK3392638.1"/>
    <property type="molecule type" value="Genomic_DNA"/>
</dbReference>
<feature type="coiled-coil region" evidence="1">
    <location>
        <begin position="450"/>
        <end position="477"/>
    </location>
</feature>
<dbReference type="AlphaFoldDB" id="A0AAE0P3B6"/>
<dbReference type="Proteomes" id="UP001281003">
    <property type="component" value="Unassembled WGS sequence"/>
</dbReference>
<feature type="region of interest" description="Disordered" evidence="2">
    <location>
        <begin position="389"/>
        <end position="412"/>
    </location>
</feature>
<gene>
    <name evidence="3" type="ORF">B0T20DRAFT_396269</name>
</gene>
<feature type="compositionally biased region" description="Basic and acidic residues" evidence="2">
    <location>
        <begin position="724"/>
        <end position="733"/>
    </location>
</feature>
<reference evidence="3" key="1">
    <citation type="journal article" date="2023" name="Mol. Phylogenet. Evol.">
        <title>Genome-scale phylogeny and comparative genomics of the fungal order Sordariales.</title>
        <authorList>
            <person name="Hensen N."/>
            <person name="Bonometti L."/>
            <person name="Westerberg I."/>
            <person name="Brannstrom I.O."/>
            <person name="Guillou S."/>
            <person name="Cros-Aarteil S."/>
            <person name="Calhoun S."/>
            <person name="Haridas S."/>
            <person name="Kuo A."/>
            <person name="Mondo S."/>
            <person name="Pangilinan J."/>
            <person name="Riley R."/>
            <person name="LaButti K."/>
            <person name="Andreopoulos B."/>
            <person name="Lipzen A."/>
            <person name="Chen C."/>
            <person name="Yan M."/>
            <person name="Daum C."/>
            <person name="Ng V."/>
            <person name="Clum A."/>
            <person name="Steindorff A."/>
            <person name="Ohm R.A."/>
            <person name="Martin F."/>
            <person name="Silar P."/>
            <person name="Natvig D.O."/>
            <person name="Lalanne C."/>
            <person name="Gautier V."/>
            <person name="Ament-Velasquez S.L."/>
            <person name="Kruys A."/>
            <person name="Hutchinson M.I."/>
            <person name="Powell A.J."/>
            <person name="Barry K."/>
            <person name="Miller A.N."/>
            <person name="Grigoriev I.V."/>
            <person name="Debuchy R."/>
            <person name="Gladieux P."/>
            <person name="Hiltunen Thoren M."/>
            <person name="Johannesson H."/>
        </authorList>
    </citation>
    <scope>NUCLEOTIDE SEQUENCE</scope>
    <source>
        <strain evidence="3">FGSC 1904</strain>
    </source>
</reference>
<feature type="compositionally biased region" description="Basic and acidic residues" evidence="2">
    <location>
        <begin position="1"/>
        <end position="38"/>
    </location>
</feature>
<proteinExistence type="predicted"/>
<accession>A0AAE0P3B6</accession>
<evidence type="ECO:0000256" key="2">
    <source>
        <dbReference type="SAM" id="MobiDB-lite"/>
    </source>
</evidence>
<feature type="compositionally biased region" description="Polar residues" evidence="2">
    <location>
        <begin position="734"/>
        <end position="746"/>
    </location>
</feature>
<keyword evidence="4" id="KW-1185">Reference proteome</keyword>
<feature type="compositionally biased region" description="Polar residues" evidence="2">
    <location>
        <begin position="398"/>
        <end position="411"/>
    </location>
</feature>
<feature type="compositionally biased region" description="Low complexity" evidence="2">
    <location>
        <begin position="114"/>
        <end position="130"/>
    </location>
</feature>
<protein>
    <submittedName>
        <fullName evidence="3">Uncharacterized protein</fullName>
    </submittedName>
</protein>
<name>A0AAE0P3B6_SORBR</name>
<evidence type="ECO:0000313" key="3">
    <source>
        <dbReference type="EMBL" id="KAK3392638.1"/>
    </source>
</evidence>
<feature type="coiled-coil region" evidence="1">
    <location>
        <begin position="616"/>
        <end position="650"/>
    </location>
</feature>
<comment type="caution">
    <text evidence="3">The sequence shown here is derived from an EMBL/GenBank/DDBJ whole genome shotgun (WGS) entry which is preliminary data.</text>
</comment>
<feature type="region of interest" description="Disordered" evidence="2">
    <location>
        <begin position="1"/>
        <end position="130"/>
    </location>
</feature>